<feature type="domain" description="RCC1-like" evidence="2">
    <location>
        <begin position="3"/>
        <end position="211"/>
    </location>
</feature>
<dbReference type="InterPro" id="IPR000408">
    <property type="entry name" value="Reg_chr_condens"/>
</dbReference>
<dbReference type="RefSeq" id="WP_163953066.1">
    <property type="nucleotide sequence ID" value="NZ_JAAIKC010000016.1"/>
</dbReference>
<keyword evidence="1" id="KW-0677">Repeat</keyword>
<evidence type="ECO:0000259" key="2">
    <source>
        <dbReference type="Pfam" id="PF25390"/>
    </source>
</evidence>
<comment type="caution">
    <text evidence="3">The sequence shown here is derived from an EMBL/GenBank/DDBJ whole genome shotgun (WGS) entry which is preliminary data.</text>
</comment>
<dbReference type="InterPro" id="IPR058923">
    <property type="entry name" value="RCC1-like_dom"/>
</dbReference>
<dbReference type="PROSITE" id="PS00626">
    <property type="entry name" value="RCC1_2"/>
    <property type="match status" value="2"/>
</dbReference>
<dbReference type="InterPro" id="IPR009091">
    <property type="entry name" value="RCC1/BLIP-II"/>
</dbReference>
<evidence type="ECO:0000256" key="1">
    <source>
        <dbReference type="ARBA" id="ARBA00022737"/>
    </source>
</evidence>
<gene>
    <name evidence="3" type="ORF">GK047_25555</name>
</gene>
<protein>
    <recommendedName>
        <fullName evidence="2">RCC1-like domain-containing protein</fullName>
    </recommendedName>
</protein>
<reference evidence="3" key="1">
    <citation type="submission" date="2020-02" db="EMBL/GenBank/DDBJ databases">
        <authorList>
            <person name="Shen X.-R."/>
            <person name="Zhang Y.-X."/>
        </authorList>
    </citation>
    <scope>NUCLEOTIDE SEQUENCE</scope>
    <source>
        <strain evidence="3">SYP-B3998</strain>
    </source>
</reference>
<sequence>MNDIVAVEAGGSHSLALTKDGKVWSWGRNEFNQLGNGSTKKSNIPVIVRNLSGVTSISAGNNHSLALTRDEGIWAWGYNSNGQIGDGSSNVYEKDGSLKDSQNKPEPVKIDGFNGNINFVSAGFKHSVALTENGEVYVWGWNQYGQLGNGTTVDSKIPVKNKLNAKIIKIDTGSYHSFAIDDQGIIHAWGDDTYGQLGDGVTNKFRIFPTVIELK</sequence>
<dbReference type="Pfam" id="PF25390">
    <property type="entry name" value="WD40_RLD"/>
    <property type="match status" value="1"/>
</dbReference>
<dbReference type="PRINTS" id="PR00633">
    <property type="entry name" value="RCCNDNSATION"/>
</dbReference>
<dbReference type="SUPFAM" id="SSF50985">
    <property type="entry name" value="RCC1/BLIP-II"/>
    <property type="match status" value="1"/>
</dbReference>
<dbReference type="PANTHER" id="PTHR22870">
    <property type="entry name" value="REGULATOR OF CHROMOSOME CONDENSATION"/>
    <property type="match status" value="1"/>
</dbReference>
<dbReference type="AlphaFoldDB" id="A0A6G4A4K1"/>
<organism evidence="3">
    <name type="scientific">Paenibacillus sp. SYP-B3998</name>
    <dbReference type="NCBI Taxonomy" id="2678564"/>
    <lineage>
        <taxon>Bacteria</taxon>
        <taxon>Bacillati</taxon>
        <taxon>Bacillota</taxon>
        <taxon>Bacilli</taxon>
        <taxon>Bacillales</taxon>
        <taxon>Paenibacillaceae</taxon>
        <taxon>Paenibacillus</taxon>
    </lineage>
</organism>
<dbReference type="PANTHER" id="PTHR22870:SF408">
    <property type="entry name" value="OS09G0560450 PROTEIN"/>
    <property type="match status" value="1"/>
</dbReference>
<name>A0A6G4A4K1_9BACL</name>
<dbReference type="InterPro" id="IPR051210">
    <property type="entry name" value="Ub_ligase/GEF_domain"/>
</dbReference>
<dbReference type="PROSITE" id="PS50012">
    <property type="entry name" value="RCC1_3"/>
    <property type="match status" value="4"/>
</dbReference>
<evidence type="ECO:0000313" key="3">
    <source>
        <dbReference type="EMBL" id="NEW09315.1"/>
    </source>
</evidence>
<proteinExistence type="predicted"/>
<accession>A0A6G4A4K1</accession>
<dbReference type="EMBL" id="JAAIKC010000016">
    <property type="protein sequence ID" value="NEW09315.1"/>
    <property type="molecule type" value="Genomic_DNA"/>
</dbReference>
<dbReference type="Gene3D" id="2.130.10.30">
    <property type="entry name" value="Regulator of chromosome condensation 1/beta-lactamase-inhibitor protein II"/>
    <property type="match status" value="2"/>
</dbReference>